<evidence type="ECO:0008006" key="3">
    <source>
        <dbReference type="Google" id="ProtNLM"/>
    </source>
</evidence>
<evidence type="ECO:0000313" key="1">
    <source>
        <dbReference type="EMBL" id="GAA5056014.1"/>
    </source>
</evidence>
<organism evidence="1 2">
    <name type="scientific">Nocardia callitridis</name>
    <dbReference type="NCBI Taxonomy" id="648753"/>
    <lineage>
        <taxon>Bacteria</taxon>
        <taxon>Bacillati</taxon>
        <taxon>Actinomycetota</taxon>
        <taxon>Actinomycetes</taxon>
        <taxon>Mycobacteriales</taxon>
        <taxon>Nocardiaceae</taxon>
        <taxon>Nocardia</taxon>
    </lineage>
</organism>
<dbReference type="EMBL" id="BAABJM010000002">
    <property type="protein sequence ID" value="GAA5056014.1"/>
    <property type="molecule type" value="Genomic_DNA"/>
</dbReference>
<dbReference type="SUPFAM" id="SSF53474">
    <property type="entry name" value="alpha/beta-Hydrolases"/>
    <property type="match status" value="1"/>
</dbReference>
<name>A0ABP9KFK8_9NOCA</name>
<dbReference type="RefSeq" id="WP_345496241.1">
    <property type="nucleotide sequence ID" value="NZ_BAABJM010000002.1"/>
</dbReference>
<dbReference type="Gene3D" id="3.40.50.1820">
    <property type="entry name" value="alpha/beta hydrolase"/>
    <property type="match status" value="2"/>
</dbReference>
<evidence type="ECO:0000313" key="2">
    <source>
        <dbReference type="Proteomes" id="UP001500603"/>
    </source>
</evidence>
<gene>
    <name evidence="1" type="ORF">GCM10023318_32880</name>
</gene>
<dbReference type="InterPro" id="IPR029058">
    <property type="entry name" value="AB_hydrolase_fold"/>
</dbReference>
<protein>
    <recommendedName>
        <fullName evidence="3">Alpha/beta hydrolase</fullName>
    </recommendedName>
</protein>
<reference evidence="2" key="1">
    <citation type="journal article" date="2019" name="Int. J. Syst. Evol. Microbiol.">
        <title>The Global Catalogue of Microorganisms (GCM) 10K type strain sequencing project: providing services to taxonomists for standard genome sequencing and annotation.</title>
        <authorList>
            <consortium name="The Broad Institute Genomics Platform"/>
            <consortium name="The Broad Institute Genome Sequencing Center for Infectious Disease"/>
            <person name="Wu L."/>
            <person name="Ma J."/>
        </authorList>
    </citation>
    <scope>NUCLEOTIDE SEQUENCE [LARGE SCALE GENOMIC DNA]</scope>
    <source>
        <strain evidence="2">JCM 18298</strain>
    </source>
</reference>
<proteinExistence type="predicted"/>
<sequence length="382" mass="42221">MSAAKFAAEEHFQRIPYRPATDGKVEMHSGLSRHYPTLHANLVLPSNHSKRVALLMAHPASNFLSHFLLRAFAEQGIAIMGMNTRYTGNEAALLMERAAQDLGAGVRWLRAHHDFERVVLLGFSGGGPLASFYQAQAENHSVTTTPTGDPVELDGLTPADGLLLVGAHPGRARVLEHWIDPSVLEENDPYGTDSLLDLYDKDRRVPLDPAWVTEYRRAQRRRTERIDRFAREQLARGDGDDRAFVVHRTVADPRFIDITLDPSDREPGSMYGDPARANTAAGGLARFVTARNWLSTWSTRTTHADALTDLPNVAAPTLVGCLRGDQAAFVSESREMHAASGDPDATLIEFAHLNHYLVDQPEGLTDLVRRLLGWLDERGLTG</sequence>
<dbReference type="Proteomes" id="UP001500603">
    <property type="component" value="Unassembled WGS sequence"/>
</dbReference>
<comment type="caution">
    <text evidence="1">The sequence shown here is derived from an EMBL/GenBank/DDBJ whole genome shotgun (WGS) entry which is preliminary data.</text>
</comment>
<accession>A0ABP9KFK8</accession>
<keyword evidence="2" id="KW-1185">Reference proteome</keyword>